<dbReference type="STRING" id="411490.ANACAC_02108"/>
<protein>
    <submittedName>
        <fullName evidence="1">Uncharacterized protein</fullName>
    </submittedName>
</protein>
<name>B0MEV8_ANACD</name>
<dbReference type="EMBL" id="ABAX03000013">
    <property type="protein sequence ID" value="EDR97496.1"/>
    <property type="molecule type" value="Genomic_DNA"/>
</dbReference>
<proteinExistence type="predicted"/>
<organism evidence="1 2">
    <name type="scientific">Anaerostipes caccae (strain DSM 14662 / CCUG 47493 / JCM 13470 / NCIMB 13811 / L1-92)</name>
    <dbReference type="NCBI Taxonomy" id="411490"/>
    <lineage>
        <taxon>Bacteria</taxon>
        <taxon>Bacillati</taxon>
        <taxon>Bacillota</taxon>
        <taxon>Clostridia</taxon>
        <taxon>Lachnospirales</taxon>
        <taxon>Lachnospiraceae</taxon>
        <taxon>Anaerostipes</taxon>
    </lineage>
</organism>
<evidence type="ECO:0000313" key="2">
    <source>
        <dbReference type="Proteomes" id="UP000004935"/>
    </source>
</evidence>
<evidence type="ECO:0000313" key="1">
    <source>
        <dbReference type="EMBL" id="EDR97496.1"/>
    </source>
</evidence>
<dbReference type="HOGENOM" id="CLU_3283897_0_0_9"/>
<dbReference type="Proteomes" id="UP000004935">
    <property type="component" value="Unassembled WGS sequence"/>
</dbReference>
<reference evidence="1" key="1">
    <citation type="submission" date="2007-11" db="EMBL/GenBank/DDBJ databases">
        <authorList>
            <person name="Fulton L."/>
            <person name="Clifton S."/>
            <person name="Fulton B."/>
            <person name="Xu J."/>
            <person name="Minx P."/>
            <person name="Pepin K.H."/>
            <person name="Johnson M."/>
            <person name="Thiruvilangam P."/>
            <person name="Bhonagiri V."/>
            <person name="Nash W.E."/>
            <person name="Mardis E.R."/>
            <person name="Wilson R.K."/>
        </authorList>
    </citation>
    <scope>NUCLEOTIDE SEQUENCE [LARGE SCALE GENOMIC DNA]</scope>
    <source>
        <strain evidence="1">DSM 14662</strain>
    </source>
</reference>
<sequence>MKIFLYLFVDDNNKCICDAEVIEKTGFKRRRTLYFSVSLC</sequence>
<dbReference type="AlphaFoldDB" id="B0MEV8"/>
<accession>B0MEV8</accession>
<reference evidence="1" key="2">
    <citation type="submission" date="2013-11" db="EMBL/GenBank/DDBJ databases">
        <title>Draft genome sequence of Anaerostipes caccae (DSM 14662).</title>
        <authorList>
            <person name="Sudarsanam P."/>
            <person name="Ley R."/>
            <person name="Guruge J."/>
            <person name="Turnbaugh P.J."/>
            <person name="Mahowald M."/>
            <person name="Liep D."/>
            <person name="Gordon J."/>
        </authorList>
    </citation>
    <scope>NUCLEOTIDE SEQUENCE</scope>
    <source>
        <strain evidence="1">DSM 14662</strain>
    </source>
</reference>
<keyword evidence="2" id="KW-1185">Reference proteome</keyword>
<gene>
    <name evidence="1" type="ORF">ANACAC_02108</name>
</gene>
<comment type="caution">
    <text evidence="1">The sequence shown here is derived from an EMBL/GenBank/DDBJ whole genome shotgun (WGS) entry which is preliminary data.</text>
</comment>